<dbReference type="EMBL" id="CP063362">
    <property type="protein sequence ID" value="QRG09813.1"/>
    <property type="molecule type" value="Genomic_DNA"/>
</dbReference>
<dbReference type="AlphaFoldDB" id="A0A974PV77"/>
<dbReference type="Pfam" id="PF06568">
    <property type="entry name" value="YjiS-like"/>
    <property type="match status" value="1"/>
</dbReference>
<protein>
    <submittedName>
        <fullName evidence="2">DUF1127 domain-containing protein</fullName>
    </submittedName>
</protein>
<evidence type="ECO:0000313" key="2">
    <source>
        <dbReference type="EMBL" id="QRG09813.1"/>
    </source>
</evidence>
<gene>
    <name evidence="2" type="ORF">EZH22_23920</name>
</gene>
<organism evidence="2 3">
    <name type="scientific">Xanthobacter dioxanivorans</name>
    <dbReference type="NCBI Taxonomy" id="2528964"/>
    <lineage>
        <taxon>Bacteria</taxon>
        <taxon>Pseudomonadati</taxon>
        <taxon>Pseudomonadota</taxon>
        <taxon>Alphaproteobacteria</taxon>
        <taxon>Hyphomicrobiales</taxon>
        <taxon>Xanthobacteraceae</taxon>
        <taxon>Xanthobacter</taxon>
    </lineage>
</organism>
<dbReference type="Proteomes" id="UP000596427">
    <property type="component" value="Chromosome"/>
</dbReference>
<sequence length="93" mass="10003">MVASLCLAFVGVVGRGVKAAGAVGRAIERRSVLSQLASCDDHMLRDIGLTRSDLRDAAATPLTRDPTRMLVLRATERRTAARLAAWDRTRIGA</sequence>
<dbReference type="KEGG" id="xdi:EZH22_23920"/>
<reference evidence="2 3" key="1">
    <citation type="submission" date="2020-10" db="EMBL/GenBank/DDBJ databases">
        <title>Degradation of 1,4-Dioxane by Xanthobacter sp. YN2, via a Novel Group-2 Soluble Di-Iron Monooxygenase.</title>
        <authorList>
            <person name="Ma F."/>
            <person name="Wang Y."/>
            <person name="Yang J."/>
            <person name="Guo H."/>
            <person name="Su D."/>
            <person name="Yu L."/>
        </authorList>
    </citation>
    <scope>NUCLEOTIDE SEQUENCE [LARGE SCALE GENOMIC DNA]</scope>
    <source>
        <strain evidence="2 3">YN2</strain>
    </source>
</reference>
<keyword evidence="3" id="KW-1185">Reference proteome</keyword>
<evidence type="ECO:0000259" key="1">
    <source>
        <dbReference type="Pfam" id="PF06568"/>
    </source>
</evidence>
<feature type="domain" description="YjiS-like" evidence="1">
    <location>
        <begin position="21"/>
        <end position="55"/>
    </location>
</feature>
<evidence type="ECO:0000313" key="3">
    <source>
        <dbReference type="Proteomes" id="UP000596427"/>
    </source>
</evidence>
<proteinExistence type="predicted"/>
<name>A0A974PV77_9HYPH</name>
<dbReference type="InterPro" id="IPR009506">
    <property type="entry name" value="YjiS-like"/>
</dbReference>
<accession>A0A974PV77</accession>